<evidence type="ECO:0000313" key="2">
    <source>
        <dbReference type="Proteomes" id="UP000198863"/>
    </source>
</evidence>
<protein>
    <submittedName>
        <fullName evidence="1">Uncharacterized protein</fullName>
    </submittedName>
</protein>
<accession>A0A1G7YEQ7</accession>
<dbReference type="RefSeq" id="WP_091067533.1">
    <property type="nucleotide sequence ID" value="NZ_FNCF01000007.1"/>
</dbReference>
<dbReference type="OrthoDB" id="4519759at2"/>
<dbReference type="AlphaFoldDB" id="A0A1G7YEQ7"/>
<evidence type="ECO:0000313" key="1">
    <source>
        <dbReference type="EMBL" id="SDG95021.1"/>
    </source>
</evidence>
<gene>
    <name evidence="1" type="ORF">SAMN05660324_3932</name>
</gene>
<proteinExistence type="predicted"/>
<dbReference type="EMBL" id="FNCF01000007">
    <property type="protein sequence ID" value="SDG95021.1"/>
    <property type="molecule type" value="Genomic_DNA"/>
</dbReference>
<reference evidence="2" key="1">
    <citation type="submission" date="2016-10" db="EMBL/GenBank/DDBJ databases">
        <authorList>
            <person name="Varghese N."/>
            <person name="Submissions S."/>
        </authorList>
    </citation>
    <scope>NUCLEOTIDE SEQUENCE [LARGE SCALE GENOMIC DNA]</scope>
    <source>
        <strain evidence="2">DSM 44526</strain>
    </source>
</reference>
<dbReference type="Proteomes" id="UP000198863">
    <property type="component" value="Unassembled WGS sequence"/>
</dbReference>
<organism evidence="1 2">
    <name type="scientific">Klenkia brasiliensis</name>
    <dbReference type="NCBI Taxonomy" id="333142"/>
    <lineage>
        <taxon>Bacteria</taxon>
        <taxon>Bacillati</taxon>
        <taxon>Actinomycetota</taxon>
        <taxon>Actinomycetes</taxon>
        <taxon>Geodermatophilales</taxon>
        <taxon>Geodermatophilaceae</taxon>
        <taxon>Klenkia</taxon>
    </lineage>
</organism>
<sequence length="307" mass="32936">MPDRITFTGPDGGFLDLTDEGVGLRVLAEGTRGLRSPAYRLATSRQAGIDGARLDAITADEADMALGLLVRADSEDQLRARVQNLVHVTRPKAGDGVLRVQRPDGTGRELTCRIVDGLAGNEDKGTSAPGRWWRALLKVWAGDPWWYGDQVTIGFGLAAPSVFLSPTLPMPRALSSSSIQGQQDVDVQLADDEVRGVWTVTGPGNGLLLRRELLLPDGVTVDPRPGATRVWQSSVAIPDGGTVVLDTRRGFQSFRRGDGTRLMSTVIGEPRAWALTDGRRNRVSVLLGDAGAGANVQYAYRPKFGGI</sequence>
<name>A0A1G7YEQ7_9ACTN</name>
<keyword evidence="2" id="KW-1185">Reference proteome</keyword>